<dbReference type="OrthoDB" id="9804055at2"/>
<dbReference type="Gene3D" id="1.10.10.10">
    <property type="entry name" value="Winged helix-like DNA-binding domain superfamily/Winged helix DNA-binding domain"/>
    <property type="match status" value="1"/>
</dbReference>
<dbReference type="InterPro" id="IPR000835">
    <property type="entry name" value="HTH_MarR-typ"/>
</dbReference>
<evidence type="ECO:0000313" key="2">
    <source>
        <dbReference type="EMBL" id="RAY15502.1"/>
    </source>
</evidence>
<accession>A0A365H910</accession>
<gene>
    <name evidence="2" type="ORF">DPM19_06765</name>
</gene>
<dbReference type="SMART" id="SM00347">
    <property type="entry name" value="HTH_MARR"/>
    <property type="match status" value="1"/>
</dbReference>
<comment type="caution">
    <text evidence="2">The sequence shown here is derived from an EMBL/GenBank/DDBJ whole genome shotgun (WGS) entry which is preliminary data.</text>
</comment>
<evidence type="ECO:0000259" key="1">
    <source>
        <dbReference type="PROSITE" id="PS50995"/>
    </source>
</evidence>
<protein>
    <submittedName>
        <fullName evidence="2">MarR family transcriptional regulator</fullName>
    </submittedName>
</protein>
<sequence>MPTPKTTDHSAQSLAEELRMSIARLGRRLRRQGNHRLTITQFAALAAIERHHEMTPRELADHEKVQPPSMTRVITALELERLVERSPHPTDGRQVVVRVTDRGRTLMREERARKEAWLSQRLAELTSQERAILEQAAPILDKLSKA</sequence>
<dbReference type="PANTHER" id="PTHR39515:SF2">
    <property type="entry name" value="HTH-TYPE TRANSCRIPTIONAL REGULATOR RV0880"/>
    <property type="match status" value="1"/>
</dbReference>
<dbReference type="EMBL" id="QLYX01000003">
    <property type="protein sequence ID" value="RAY15502.1"/>
    <property type="molecule type" value="Genomic_DNA"/>
</dbReference>
<dbReference type="PRINTS" id="PR00598">
    <property type="entry name" value="HTHMARR"/>
</dbReference>
<dbReference type="PROSITE" id="PS50995">
    <property type="entry name" value="HTH_MARR_2"/>
    <property type="match status" value="1"/>
</dbReference>
<keyword evidence="3" id="KW-1185">Reference proteome</keyword>
<organism evidence="2 3">
    <name type="scientific">Actinomadura craniellae</name>
    <dbReference type="NCBI Taxonomy" id="2231787"/>
    <lineage>
        <taxon>Bacteria</taxon>
        <taxon>Bacillati</taxon>
        <taxon>Actinomycetota</taxon>
        <taxon>Actinomycetes</taxon>
        <taxon>Streptosporangiales</taxon>
        <taxon>Thermomonosporaceae</taxon>
        <taxon>Actinomadura</taxon>
    </lineage>
</organism>
<reference evidence="2 3" key="1">
    <citation type="submission" date="2018-06" db="EMBL/GenBank/DDBJ databases">
        <title>Actinomadura craniellae sp. nov. isolated from marine sponge Craniella sp.</title>
        <authorList>
            <person name="Li L."/>
            <person name="Xu Q.H."/>
            <person name="Lin H.W."/>
            <person name="Lu Y.H."/>
        </authorList>
    </citation>
    <scope>NUCLEOTIDE SEQUENCE [LARGE SCALE GENOMIC DNA]</scope>
    <source>
        <strain evidence="2 3">LHW63021</strain>
    </source>
</reference>
<dbReference type="AlphaFoldDB" id="A0A365H910"/>
<dbReference type="GO" id="GO:0003700">
    <property type="term" value="F:DNA-binding transcription factor activity"/>
    <property type="evidence" value="ECO:0007669"/>
    <property type="project" value="InterPro"/>
</dbReference>
<name>A0A365H910_9ACTN</name>
<dbReference type="PANTHER" id="PTHR39515">
    <property type="entry name" value="CONSERVED PROTEIN"/>
    <property type="match status" value="1"/>
</dbReference>
<dbReference type="Proteomes" id="UP000251891">
    <property type="component" value="Unassembled WGS sequence"/>
</dbReference>
<evidence type="ECO:0000313" key="3">
    <source>
        <dbReference type="Proteomes" id="UP000251891"/>
    </source>
</evidence>
<dbReference type="Pfam" id="PF01047">
    <property type="entry name" value="MarR"/>
    <property type="match status" value="1"/>
</dbReference>
<dbReference type="SUPFAM" id="SSF46785">
    <property type="entry name" value="Winged helix' DNA-binding domain"/>
    <property type="match status" value="1"/>
</dbReference>
<feature type="domain" description="HTH marR-type" evidence="1">
    <location>
        <begin position="11"/>
        <end position="145"/>
    </location>
</feature>
<dbReference type="InterPro" id="IPR052526">
    <property type="entry name" value="HTH-type_Bedaq_tolerance"/>
</dbReference>
<proteinExistence type="predicted"/>
<dbReference type="InterPro" id="IPR036390">
    <property type="entry name" value="WH_DNA-bd_sf"/>
</dbReference>
<dbReference type="InterPro" id="IPR036388">
    <property type="entry name" value="WH-like_DNA-bd_sf"/>
</dbReference>